<protein>
    <submittedName>
        <fullName evidence="1">Uncharacterized protein</fullName>
    </submittedName>
</protein>
<evidence type="ECO:0000313" key="1">
    <source>
        <dbReference type="EMBL" id="POE27845.1"/>
    </source>
</evidence>
<comment type="caution">
    <text evidence="1">The sequence shown here is derived from an EMBL/GenBank/DDBJ whole genome shotgun (WGS) entry which is preliminary data.</text>
</comment>
<evidence type="ECO:0000313" key="2">
    <source>
        <dbReference type="Proteomes" id="UP000237274"/>
    </source>
</evidence>
<organism evidence="1 2">
    <name type="scientific">Pectobacterium odoriferum</name>
    <dbReference type="NCBI Taxonomy" id="78398"/>
    <lineage>
        <taxon>Bacteria</taxon>
        <taxon>Pseudomonadati</taxon>
        <taxon>Pseudomonadota</taxon>
        <taxon>Gammaproteobacteria</taxon>
        <taxon>Enterobacterales</taxon>
        <taxon>Pectobacteriaceae</taxon>
        <taxon>Pectobacterium</taxon>
    </lineage>
</organism>
<dbReference type="EMBL" id="MTAO01000003">
    <property type="protein sequence ID" value="POE27845.1"/>
    <property type="molecule type" value="Genomic_DNA"/>
</dbReference>
<sequence length="70" mass="8228">MYGFSPFSGGALFLYSSFFKLHVRWLRLVTRIIYLSKFIGMPSLASFLKRELFRVVQWLCKEWMKASPSG</sequence>
<proteinExistence type="predicted"/>
<reference evidence="1 2" key="1">
    <citation type="submission" date="2017-01" db="EMBL/GenBank/DDBJ databases">
        <title>Comparative Genomics of 38 Pectobacterium strains comprising three species revealed the characteristics of Pectobacterium carotovorum.</title>
        <authorList>
            <person name="Xie H."/>
            <person name="Ma Y."/>
            <person name="Li X."/>
        </authorList>
    </citation>
    <scope>NUCLEOTIDE SEQUENCE [LARGE SCALE GENOMIC DNA]</scope>
    <source>
        <strain evidence="1 2">Q142</strain>
    </source>
</reference>
<dbReference type="AlphaFoldDB" id="A0ABD6VT15"/>
<name>A0ABD6VT15_9GAMM</name>
<gene>
    <name evidence="1" type="ORF">BV926_07595</name>
</gene>
<dbReference type="Proteomes" id="UP000237274">
    <property type="component" value="Unassembled WGS sequence"/>
</dbReference>
<accession>A0ABD6VT15</accession>